<dbReference type="Proteomes" id="UP000030645">
    <property type="component" value="Unassembled WGS sequence"/>
</dbReference>
<dbReference type="GO" id="GO:0006351">
    <property type="term" value="P:DNA-templated transcription"/>
    <property type="evidence" value="ECO:0007669"/>
    <property type="project" value="InterPro"/>
</dbReference>
<feature type="domain" description="DOG1" evidence="1">
    <location>
        <begin position="14"/>
        <end position="226"/>
    </location>
</feature>
<reference evidence="3" key="1">
    <citation type="submission" date="2013-01" db="EMBL/GenBank/DDBJ databases">
        <title>Draft Genome Sequence of a Mulberry Tree, Morus notabilis C.K. Schneid.</title>
        <authorList>
            <person name="He N."/>
            <person name="Zhao S."/>
        </authorList>
    </citation>
    <scope>NUCLEOTIDE SEQUENCE</scope>
</reference>
<dbReference type="KEGG" id="mnt:21399446"/>
<dbReference type="InterPro" id="IPR051886">
    <property type="entry name" value="Seed_Dev/Stress_Resp_Reg"/>
</dbReference>
<proteinExistence type="predicted"/>
<dbReference type="PROSITE" id="PS51806">
    <property type="entry name" value="DOG1"/>
    <property type="match status" value="1"/>
</dbReference>
<dbReference type="AlphaFoldDB" id="W9RN00"/>
<dbReference type="EMBL" id="KE345299">
    <property type="protein sequence ID" value="EXB99422.1"/>
    <property type="molecule type" value="Genomic_DNA"/>
</dbReference>
<organism evidence="2 3">
    <name type="scientific">Morus notabilis</name>
    <dbReference type="NCBI Taxonomy" id="981085"/>
    <lineage>
        <taxon>Eukaryota</taxon>
        <taxon>Viridiplantae</taxon>
        <taxon>Streptophyta</taxon>
        <taxon>Embryophyta</taxon>
        <taxon>Tracheophyta</taxon>
        <taxon>Spermatophyta</taxon>
        <taxon>Magnoliopsida</taxon>
        <taxon>eudicotyledons</taxon>
        <taxon>Gunneridae</taxon>
        <taxon>Pentapetalae</taxon>
        <taxon>rosids</taxon>
        <taxon>fabids</taxon>
        <taxon>Rosales</taxon>
        <taxon>Moraceae</taxon>
        <taxon>Moreae</taxon>
        <taxon>Morus</taxon>
    </lineage>
</organism>
<dbReference type="GO" id="GO:0043565">
    <property type="term" value="F:sequence-specific DNA binding"/>
    <property type="evidence" value="ECO:0007669"/>
    <property type="project" value="InterPro"/>
</dbReference>
<evidence type="ECO:0000313" key="2">
    <source>
        <dbReference type="EMBL" id="EXB99422.1"/>
    </source>
</evidence>
<gene>
    <name evidence="2" type="ORF">L484_016398</name>
</gene>
<keyword evidence="3" id="KW-1185">Reference proteome</keyword>
<dbReference type="InterPro" id="IPR025422">
    <property type="entry name" value="TGA_domain"/>
</dbReference>
<sequence>MRKHSSGATSGGNAGSFERFLEGWLVRQEHYLDELLSCRDSPDDDLRDLVYRILAHYQQYYDEKSKIAERNIFLVLSPTWFTSLEHAFLWIGGFKPGLAFRLVNDSIDDLTDDQRRSIGRLVQETKSEERALNDELAKIQESVAAPPLLDISRRCTRQVDGEIAGADVAIATLRTALETVVTAADSLRMSTALKVMEVLRPAQNVRFLATAAQLQLRLRTWGLERS</sequence>
<name>W9RN00_9ROSA</name>
<protein>
    <recommendedName>
        <fullName evidence="1">DOG1 domain-containing protein</fullName>
    </recommendedName>
</protein>
<accession>W9RN00</accession>
<dbReference type="PANTHER" id="PTHR46354">
    <property type="entry name" value="DOG1 DOMAIN-CONTAINING PROTEIN"/>
    <property type="match status" value="1"/>
</dbReference>
<evidence type="ECO:0000313" key="3">
    <source>
        <dbReference type="Proteomes" id="UP000030645"/>
    </source>
</evidence>
<dbReference type="OrthoDB" id="781635at2759"/>
<evidence type="ECO:0000259" key="1">
    <source>
        <dbReference type="PROSITE" id="PS51806"/>
    </source>
</evidence>
<dbReference type="eggNOG" id="ENOG502RY29">
    <property type="taxonomic scope" value="Eukaryota"/>
</dbReference>
<dbReference type="Pfam" id="PF14144">
    <property type="entry name" value="DOG1"/>
    <property type="match status" value="1"/>
</dbReference>
<dbReference type="PANTHER" id="PTHR46354:SF13">
    <property type="entry name" value="PROTEIN DOG1-LIKE 4"/>
    <property type="match status" value="1"/>
</dbReference>
<dbReference type="STRING" id="981085.W9RN00"/>